<dbReference type="Pfam" id="PF13432">
    <property type="entry name" value="TPR_16"/>
    <property type="match status" value="1"/>
</dbReference>
<feature type="repeat" description="TPR" evidence="1">
    <location>
        <begin position="222"/>
        <end position="255"/>
    </location>
</feature>
<dbReference type="SMART" id="SM00028">
    <property type="entry name" value="TPR"/>
    <property type="match status" value="3"/>
</dbReference>
<dbReference type="KEGG" id="lsf:I8J32_014070"/>
<evidence type="ECO:0000313" key="3">
    <source>
        <dbReference type="EMBL" id="QSX77839.1"/>
    </source>
</evidence>
<keyword evidence="1" id="KW-0802">TPR repeat</keyword>
<sequence length="389" mass="42518">MLSWLLALALATASPALQDPPVQQAPPTVAPTAPAQAIPIPVPSISDVMAIPPELDARLRAALPAPSAPARERLDRLVAFLTGEEGLGLRYREDATLTIAEAYAQREANCLTFTLVFMALAPRAGLDVHAQEIEQTLTWYQLDNTVFRNSHVNAVVRAGRDTVVVDVSGSDIVSRSAPIAIPRERLLSHYYNNMAITLLAHGDPRNAATFSARAIELYPDLPDHWSNAGVIHARNGEWLDAARAYAQALKLDPDNAGALFNFVGLAHRIGDRASEAQLRRRLAQVQRRDPFHQFLLALEYEHKGELKLAIAHFRRAIHLHAGEHRFHAALARACLAAGDRRCAEAALAHARTAAHGPEREIYAAQLQALRAPDNAATRPVDPDAGLRRR</sequence>
<accession>A0A975ARG2</accession>
<keyword evidence="4" id="KW-1185">Reference proteome</keyword>
<keyword evidence="2" id="KW-0732">Signal</keyword>
<organism evidence="3 4">
    <name type="scientific">Agrilutibacter solisilvae</name>
    <dbReference type="NCBI Taxonomy" id="2763317"/>
    <lineage>
        <taxon>Bacteria</taxon>
        <taxon>Pseudomonadati</taxon>
        <taxon>Pseudomonadota</taxon>
        <taxon>Gammaproteobacteria</taxon>
        <taxon>Lysobacterales</taxon>
        <taxon>Lysobacteraceae</taxon>
        <taxon>Agrilutibacter</taxon>
    </lineage>
</organism>
<proteinExistence type="predicted"/>
<reference evidence="3 4" key="1">
    <citation type="submission" date="2021-03" db="EMBL/GenBank/DDBJ databases">
        <title>Lysobacter sp. nov. isolated from soil of gangwondo yeongwol, south Korea.</title>
        <authorList>
            <person name="Kim K.R."/>
            <person name="Kim K.H."/>
            <person name="Jeon C.O."/>
        </authorList>
    </citation>
    <scope>NUCLEOTIDE SEQUENCE [LARGE SCALE GENOMIC DNA]</scope>
    <source>
        <strain evidence="3 4">R19</strain>
    </source>
</reference>
<dbReference type="SUPFAM" id="SSF48452">
    <property type="entry name" value="TPR-like"/>
    <property type="match status" value="1"/>
</dbReference>
<feature type="chain" id="PRO_5037722951" evidence="2">
    <location>
        <begin position="19"/>
        <end position="389"/>
    </location>
</feature>
<dbReference type="PROSITE" id="PS50005">
    <property type="entry name" value="TPR"/>
    <property type="match status" value="1"/>
</dbReference>
<dbReference type="AlphaFoldDB" id="A0A975ARG2"/>
<dbReference type="InterPro" id="IPR019734">
    <property type="entry name" value="TPR_rpt"/>
</dbReference>
<evidence type="ECO:0000256" key="2">
    <source>
        <dbReference type="SAM" id="SignalP"/>
    </source>
</evidence>
<gene>
    <name evidence="3" type="ORF">I8J32_014070</name>
</gene>
<dbReference type="Proteomes" id="UP000639274">
    <property type="component" value="Chromosome"/>
</dbReference>
<dbReference type="RefSeq" id="WP_200615692.1">
    <property type="nucleotide sequence ID" value="NZ_CP071518.1"/>
</dbReference>
<dbReference type="InterPro" id="IPR011990">
    <property type="entry name" value="TPR-like_helical_dom_sf"/>
</dbReference>
<evidence type="ECO:0000313" key="4">
    <source>
        <dbReference type="Proteomes" id="UP000639274"/>
    </source>
</evidence>
<dbReference type="EMBL" id="CP071518">
    <property type="protein sequence ID" value="QSX77839.1"/>
    <property type="molecule type" value="Genomic_DNA"/>
</dbReference>
<feature type="signal peptide" evidence="2">
    <location>
        <begin position="1"/>
        <end position="18"/>
    </location>
</feature>
<name>A0A975ARG2_9GAMM</name>
<dbReference type="Gene3D" id="1.25.40.10">
    <property type="entry name" value="Tetratricopeptide repeat domain"/>
    <property type="match status" value="2"/>
</dbReference>
<protein>
    <submittedName>
        <fullName evidence="3">Tetratricopeptide repeat protein</fullName>
    </submittedName>
</protein>
<evidence type="ECO:0000256" key="1">
    <source>
        <dbReference type="PROSITE-ProRule" id="PRU00339"/>
    </source>
</evidence>